<evidence type="ECO:0000259" key="2">
    <source>
        <dbReference type="PROSITE" id="PS51677"/>
    </source>
</evidence>
<dbReference type="Proteomes" id="UP001596145">
    <property type="component" value="Unassembled WGS sequence"/>
</dbReference>
<keyword evidence="4" id="KW-1185">Reference proteome</keyword>
<dbReference type="RefSeq" id="WP_122104033.1">
    <property type="nucleotide sequence ID" value="NZ_JBHSKV010000001.1"/>
</dbReference>
<dbReference type="InterPro" id="IPR011330">
    <property type="entry name" value="Glyco_hydro/deAcase_b/a-brl"/>
</dbReference>
<feature type="domain" description="NodB homology" evidence="2">
    <location>
        <begin position="28"/>
        <end position="275"/>
    </location>
</feature>
<reference evidence="3 4" key="1">
    <citation type="journal article" date="2019" name="Int. J. Syst. Evol. Microbiol.">
        <title>The Global Catalogue of Microorganisms (GCM) 10K type strain sequencing project: providing services to taxonomists for standard genome sequencing and annotation.</title>
        <authorList>
            <consortium name="The Broad Institute Genomics Platform"/>
            <consortium name="The Broad Institute Genome Sequencing Center for Infectious Disease"/>
            <person name="Wu L."/>
            <person name="Ma J."/>
        </authorList>
    </citation>
    <scope>NUCLEOTIDE SEQUENCE [LARGE SCALE GENOMIC DNA]</scope>
    <source>
        <strain evidence="3 4">CGMCC 1.16026</strain>
    </source>
</reference>
<proteinExistence type="predicted"/>
<protein>
    <submittedName>
        <fullName evidence="3">Polysaccharide deacetylase</fullName>
    </submittedName>
</protein>
<dbReference type="PANTHER" id="PTHR47561:SF1">
    <property type="entry name" value="POLYSACCHARIDE DEACETYLASE FAMILY PROTEIN (AFU_ORTHOLOGUE AFUA_6G05030)"/>
    <property type="match status" value="1"/>
</dbReference>
<evidence type="ECO:0000313" key="4">
    <source>
        <dbReference type="Proteomes" id="UP001596145"/>
    </source>
</evidence>
<feature type="region of interest" description="Disordered" evidence="1">
    <location>
        <begin position="78"/>
        <end position="102"/>
    </location>
</feature>
<dbReference type="AlphaFoldDB" id="A0ABD5QM67"/>
<dbReference type="InterPro" id="IPR002509">
    <property type="entry name" value="NODB_dom"/>
</dbReference>
<name>A0ABD5QM67_9EURY</name>
<dbReference type="PANTHER" id="PTHR47561">
    <property type="entry name" value="POLYSACCHARIDE DEACETYLASE FAMILY PROTEIN (AFU_ORTHOLOGUE AFUA_6G05030)"/>
    <property type="match status" value="1"/>
</dbReference>
<dbReference type="CDD" id="cd10938">
    <property type="entry name" value="CE4_HpPgdA_like"/>
    <property type="match status" value="1"/>
</dbReference>
<gene>
    <name evidence="3" type="ORF">ACFPJA_00875</name>
</gene>
<dbReference type="InterPro" id="IPR037950">
    <property type="entry name" value="PgdA-like"/>
</dbReference>
<organism evidence="3 4">
    <name type="scientific">Halorubrum glutamatedens</name>
    <dbReference type="NCBI Taxonomy" id="2707018"/>
    <lineage>
        <taxon>Archaea</taxon>
        <taxon>Methanobacteriati</taxon>
        <taxon>Methanobacteriota</taxon>
        <taxon>Stenosarchaea group</taxon>
        <taxon>Halobacteria</taxon>
        <taxon>Halobacteriales</taxon>
        <taxon>Haloferacaceae</taxon>
        <taxon>Halorubrum</taxon>
    </lineage>
</organism>
<comment type="caution">
    <text evidence="3">The sequence shown here is derived from an EMBL/GenBank/DDBJ whole genome shotgun (WGS) entry which is preliminary data.</text>
</comment>
<evidence type="ECO:0000313" key="3">
    <source>
        <dbReference type="EMBL" id="MFC5133283.1"/>
    </source>
</evidence>
<dbReference type="PROSITE" id="PS51677">
    <property type="entry name" value="NODB"/>
    <property type="match status" value="1"/>
</dbReference>
<accession>A0ABD5QM67</accession>
<evidence type="ECO:0000256" key="1">
    <source>
        <dbReference type="SAM" id="MobiDB-lite"/>
    </source>
</evidence>
<dbReference type="SUPFAM" id="SSF88713">
    <property type="entry name" value="Glycoside hydrolase/deacetylase"/>
    <property type="match status" value="1"/>
</dbReference>
<dbReference type="Pfam" id="PF01522">
    <property type="entry name" value="Polysacc_deac_1"/>
    <property type="match status" value="1"/>
</dbReference>
<sequence>MGDVTVCLGFDFDAVSVWIHGYGAENSPTKLSRGEYGATVAVPRILDLLDELDVEATFFTPGHTIDSFPERAGDVHDRGHDVQHHGWSHRHPGSFESKEAERADVERGIESIRDLTGEKPSGYRSPAWDFSTNTLEVLRELDFEWDSSQMGHDFRPYYVREGGSADPDEPYDRGEPTEVVEVPVSWKRDDWPPFQYVSGADSQGGAPDEKQVFDMWREQFDWMYDHVENGVFPLTFHPQVVGQAPRLRYLESLIRWMREKPGVEFATIDSVAQRF</sequence>
<dbReference type="EMBL" id="JBHSKV010000001">
    <property type="protein sequence ID" value="MFC5133283.1"/>
    <property type="molecule type" value="Genomic_DNA"/>
</dbReference>
<dbReference type="Gene3D" id="3.20.20.370">
    <property type="entry name" value="Glycoside hydrolase/deacetylase"/>
    <property type="match status" value="1"/>
</dbReference>